<dbReference type="AlphaFoldDB" id="D4IJ60"/>
<dbReference type="EMBL" id="FP929032">
    <property type="protein sequence ID" value="CBK62972.1"/>
    <property type="molecule type" value="Genomic_DNA"/>
</dbReference>
<proteinExistence type="predicted"/>
<dbReference type="HOGENOM" id="CLU_3354148_0_0_10"/>
<feature type="signal peptide" evidence="1">
    <location>
        <begin position="1"/>
        <end position="20"/>
    </location>
</feature>
<sequence>MKKKWMFCLSAVLLTFAACSDDEKGTDEQPGPIIGE</sequence>
<organism evidence="2 3">
    <name type="scientific">Alistipes shahii WAL 8301</name>
    <dbReference type="NCBI Taxonomy" id="717959"/>
    <lineage>
        <taxon>Bacteria</taxon>
        <taxon>Pseudomonadati</taxon>
        <taxon>Bacteroidota</taxon>
        <taxon>Bacteroidia</taxon>
        <taxon>Bacteroidales</taxon>
        <taxon>Rikenellaceae</taxon>
        <taxon>Alistipes</taxon>
    </lineage>
</organism>
<gene>
    <name evidence="2" type="ORF">AL1_02840</name>
</gene>
<accession>D4IJ60</accession>
<evidence type="ECO:0000313" key="2">
    <source>
        <dbReference type="EMBL" id="CBK62972.1"/>
    </source>
</evidence>
<keyword evidence="1" id="KW-0732">Signal</keyword>
<dbReference type="STRING" id="717959.AL1_02840"/>
<feature type="chain" id="PRO_5003058482" description="Lipoprotein" evidence="1">
    <location>
        <begin position="21"/>
        <end position="36"/>
    </location>
</feature>
<dbReference type="PATRIC" id="fig|717959.3.peg.1640"/>
<evidence type="ECO:0000313" key="3">
    <source>
        <dbReference type="Proteomes" id="UP000008794"/>
    </source>
</evidence>
<dbReference type="PROSITE" id="PS51257">
    <property type="entry name" value="PROKAR_LIPOPROTEIN"/>
    <property type="match status" value="1"/>
</dbReference>
<reference evidence="2 3" key="2">
    <citation type="submission" date="2010-03" db="EMBL/GenBank/DDBJ databases">
        <authorList>
            <person name="Pajon A."/>
        </authorList>
    </citation>
    <scope>NUCLEOTIDE SEQUENCE [LARGE SCALE GENOMIC DNA]</scope>
    <source>
        <strain evidence="2 3">WAL 8301</strain>
    </source>
</reference>
<reference evidence="2 3" key="1">
    <citation type="submission" date="2010-03" db="EMBL/GenBank/DDBJ databases">
        <title>The genome sequence of Alistipes shahii WAL 8301.</title>
        <authorList>
            <consortium name="metaHIT consortium -- http://www.metahit.eu/"/>
            <person name="Pajon A."/>
            <person name="Turner K."/>
            <person name="Parkhill J."/>
        </authorList>
    </citation>
    <scope>NUCLEOTIDE SEQUENCE [LARGE SCALE GENOMIC DNA]</scope>
    <source>
        <strain evidence="2 3">WAL 8301</strain>
    </source>
</reference>
<protein>
    <recommendedName>
        <fullName evidence="4">Lipoprotein</fullName>
    </recommendedName>
</protein>
<dbReference type="KEGG" id="ash:AL1_02840"/>
<evidence type="ECO:0008006" key="4">
    <source>
        <dbReference type="Google" id="ProtNLM"/>
    </source>
</evidence>
<dbReference type="Proteomes" id="UP000008794">
    <property type="component" value="Chromosome"/>
</dbReference>
<evidence type="ECO:0000256" key="1">
    <source>
        <dbReference type="SAM" id="SignalP"/>
    </source>
</evidence>
<name>D4IJ60_9BACT</name>
<keyword evidence="3" id="KW-1185">Reference proteome</keyword>